<gene>
    <name evidence="1" type="ORF">GNP95_17230</name>
</gene>
<name>A0A7X2Z3B0_9BACL</name>
<protein>
    <recommendedName>
        <fullName evidence="3">RiboL-PSP-HEPN domain-containing protein</fullName>
    </recommendedName>
</protein>
<dbReference type="RefSeq" id="WP_155612108.1">
    <property type="nucleotide sequence ID" value="NZ_WNZW01000007.1"/>
</dbReference>
<dbReference type="Proteomes" id="UP000447876">
    <property type="component" value="Unassembled WGS sequence"/>
</dbReference>
<evidence type="ECO:0000313" key="1">
    <source>
        <dbReference type="EMBL" id="MUG46732.1"/>
    </source>
</evidence>
<organism evidence="1 2">
    <name type="scientific">Paenibacillus woosongensis</name>
    <dbReference type="NCBI Taxonomy" id="307580"/>
    <lineage>
        <taxon>Bacteria</taxon>
        <taxon>Bacillati</taxon>
        <taxon>Bacillota</taxon>
        <taxon>Bacilli</taxon>
        <taxon>Bacillales</taxon>
        <taxon>Paenibacillaceae</taxon>
        <taxon>Paenibacillus</taxon>
    </lineage>
</organism>
<dbReference type="AlphaFoldDB" id="A0A7X2Z3B0"/>
<proteinExistence type="predicted"/>
<sequence>MQFQRWIPRTETSWSWRVFKKYNDELFKMYVTFCNSHKYTYKSLKENNADWMDSPEQHFEFSYGWDKRRYNDLKDWSDSFNDLRNWINLNALLSISSNLETYIATTIPLALESDIGILYGTPRRIDGIEIIKHRVNKNKSQFDEFVLACTKGDWNSRISSYKKIFGKVPEYFENKKNDLEKIRKIRNDIAHAFGRDIIDSRVIGRVNLTKITNMSETQLRHFQDIVWRTVKDIDGHLYKNHIGDYESLLFYHNLYPELNSSVHPNNRAIQFKKRIGQHGDVPPNKEYCKQLVKYYEGI</sequence>
<reference evidence="1 2" key="1">
    <citation type="submission" date="2019-11" db="EMBL/GenBank/DDBJ databases">
        <title>Draft genome sequences of five Paenibacillus species of dairy origin.</title>
        <authorList>
            <person name="Olajide A.M."/>
            <person name="Chen S."/>
            <person name="Lapointe G."/>
        </authorList>
    </citation>
    <scope>NUCLEOTIDE SEQUENCE [LARGE SCALE GENOMIC DNA]</scope>
    <source>
        <strain evidence="1 2">12CR55</strain>
    </source>
</reference>
<dbReference type="OrthoDB" id="9788822at2"/>
<evidence type="ECO:0008006" key="3">
    <source>
        <dbReference type="Google" id="ProtNLM"/>
    </source>
</evidence>
<dbReference type="EMBL" id="WNZW01000007">
    <property type="protein sequence ID" value="MUG46732.1"/>
    <property type="molecule type" value="Genomic_DNA"/>
</dbReference>
<accession>A0A7X2Z3B0</accession>
<evidence type="ECO:0000313" key="2">
    <source>
        <dbReference type="Proteomes" id="UP000447876"/>
    </source>
</evidence>
<comment type="caution">
    <text evidence="1">The sequence shown here is derived from an EMBL/GenBank/DDBJ whole genome shotgun (WGS) entry which is preliminary data.</text>
</comment>